<dbReference type="RefSeq" id="WP_216478303.1">
    <property type="nucleotide sequence ID" value="NZ_JAHLQJ010000005.1"/>
</dbReference>
<organism evidence="2 3">
    <name type="scientific">Paenibacillus brevis</name>
    <dbReference type="NCBI Taxonomy" id="2841508"/>
    <lineage>
        <taxon>Bacteria</taxon>
        <taxon>Bacillati</taxon>
        <taxon>Bacillota</taxon>
        <taxon>Bacilli</taxon>
        <taxon>Bacillales</taxon>
        <taxon>Paenibacillaceae</taxon>
        <taxon>Paenibacillus</taxon>
    </lineage>
</organism>
<sequence length="1661" mass="193101">MNSTDLMPALQKIFNDNTSYMNPTQAANQADSIAALSIDLYTDSDRFIYELLQNADDSSCNTSGVKVWIKVFNNELVVAHSGKVFDEKDIRGICNINNGTKKSDLKKTGYKGIGFKSVFGQSNNVVIYTNGEFFRFDNSYNFEWKWDKSQKEWEDENNRRFQYPWQIIPIYTETIEVRPEIRSFISEIGSSVATVLKIKHIEETREAIQNLFKNINMFIFLKNITEIHFEDKVITIDRTNVNRIILNKGTDSQKDWLVNNIQLNVSEELRKTLREERHIPPKLLDTQFIEMTFAAQIDNTNIISLEKKDRVLYSYLPTGETKYEFPVLVNTNFLISANRENIHKDSKWNQWLFECISYEIFKWISELVISEVSFEAYKLIPDESPYEDSLSKHYNIGIKRAKENIAFILSRNNTLIKVSDALIDFTYLSEKNFIGEEPIKSFIVKQNNNTVNKVYVHQCAYWNKLKQLEISSFEWKDFKPFLNSVYFKQTHSIQKNIELIKFLRLCCNSEKVRGVTDEYVSNLPFIWDHKNKINYPKQVCFPTADDENWDNIDNELSFVHRDILSWLLHELETRTWLEKLGVKEKTDITYITQNILPQVSNYINNDNAISEIQKLFSLYRKGDLKENLISQLSEIKLITNKNTLLQASKCYLSDFYNPRLKIEKILKEDMFISEEYCYNIQEKKDWRRFFEILGVKDGINPIPFKEKESKTLLLDYGIKAGYFSTEDMKFTPYINTFWADEFSNVVSLSLINYLENNNHLSFLFWQDCIENNNMSEVIKEVTAYWGNYGMAGRTYGSKVSNYLPWFINNIKCIPTLKGKTYTSPDVFLNTKEISDISGKYLPVFKGSHLSQDWKAFFKFKTVLSLEDYLSILLQISSDIQGEGSIKDENHERLQSIYTILLDECANWSESDIESVKLWSESNRLLNSEDVFTECNSLHYFTDGNESIFQEKYDFIKLNARNKTHPNLMKMLTFFQVKLLSQNQFKLICHNDEACDNLKIKLNSIVPYFKIWIEHDGNDISTKQNLLQLQNRIDNLEIYESDELKITYEEMNFIKYVNLHVDENKIYVTNPWNSNSVLLRLAEKLCICFGLDGYSNKLDFLLRAEIDEIHKYFSQEGIELPIEISIGKTNVVSSENSNDSYSRDSFEDFFEVTSHHLNRRTYIQSLIPRAVDNVLKHLRTLPEYDCTAADVISESVIGGITKNGNDIKVVARPSDNDKVRLYYDSEFDVLEYVDAEIWYEDGVTPPKRFTLGQLLKMTKINKIPIKKVDIKDAEFNNPKSEILEFDAVPFSPEKTAKIISSFANTKGGTIVFGIKELSPIENEIVGLSTDFKVIDITNKAISMLNPTPDVSFDWIKKGEELVFVIETKKASEDILLNNQKYIRQLSSTVLVNDKVRITDLIVNNPQFKRTIAIIISIENYFPKQRNQIPPVKYANSDGAKFKAVLMNKLNVDESDIIILQNDKAIKNEIEDVIKYQMFSMTEDDRLIFYYVGHGFHDGATNYISTYDMSKSDISNTAISLRKLLLDPLKHSSCNNALIFIDACAQSFVDEYSRSTISNINDEELIIFSNEFPHYALFLSCQDGEKSYSCDTLENGIWTYYLTKAINESVDEVLLNHQYLTDRKLGDYLSLNVSQYAKSKHDWNQNPKIILDSSYENVITEVK</sequence>
<proteinExistence type="predicted"/>
<comment type="caution">
    <text evidence="2">The sequence shown here is derived from an EMBL/GenBank/DDBJ whole genome shotgun (WGS) entry which is preliminary data.</text>
</comment>
<evidence type="ECO:0000259" key="1">
    <source>
        <dbReference type="Pfam" id="PF04326"/>
    </source>
</evidence>
<dbReference type="EMBL" id="JAHLQJ010000005">
    <property type="protein sequence ID" value="MBU5671747.1"/>
    <property type="molecule type" value="Genomic_DNA"/>
</dbReference>
<dbReference type="Pfam" id="PF04326">
    <property type="entry name" value="SLFN_AlbA_2"/>
    <property type="match status" value="1"/>
</dbReference>
<keyword evidence="3" id="KW-1185">Reference proteome</keyword>
<name>A0ABS6FQK0_9BACL</name>
<feature type="domain" description="Schlafen AlbA-2" evidence="1">
    <location>
        <begin position="1280"/>
        <end position="1386"/>
    </location>
</feature>
<dbReference type="InterPro" id="IPR052957">
    <property type="entry name" value="Auxin_embryo_med"/>
</dbReference>
<dbReference type="Proteomes" id="UP000743001">
    <property type="component" value="Unassembled WGS sequence"/>
</dbReference>
<evidence type="ECO:0000313" key="2">
    <source>
        <dbReference type="EMBL" id="MBU5671747.1"/>
    </source>
</evidence>
<accession>A0ABS6FQK0</accession>
<dbReference type="InterPro" id="IPR007421">
    <property type="entry name" value="Schlafen_AlbA_2_dom"/>
</dbReference>
<dbReference type="NCBIfam" id="NF047352">
    <property type="entry name" value="P_loop_sacsin"/>
    <property type="match status" value="1"/>
</dbReference>
<dbReference type="PANTHER" id="PTHR32387:SF0">
    <property type="entry name" value="PROTEIN NO VEIN"/>
    <property type="match status" value="1"/>
</dbReference>
<evidence type="ECO:0000313" key="3">
    <source>
        <dbReference type="Proteomes" id="UP000743001"/>
    </source>
</evidence>
<protein>
    <submittedName>
        <fullName evidence="2">Caspase family protein</fullName>
    </submittedName>
</protein>
<dbReference type="PANTHER" id="PTHR32387">
    <property type="entry name" value="WU:FJ29H11"/>
    <property type="match status" value="1"/>
</dbReference>
<reference evidence="2 3" key="1">
    <citation type="submission" date="2021-06" db="EMBL/GenBank/DDBJ databases">
        <authorList>
            <person name="Sun Q."/>
            <person name="Li D."/>
        </authorList>
    </citation>
    <scope>NUCLEOTIDE SEQUENCE [LARGE SCALE GENOMIC DNA]</scope>
    <source>
        <strain evidence="2 3">MSJ-6</strain>
    </source>
</reference>
<gene>
    <name evidence="2" type="ORF">KQJ23_07845</name>
</gene>